<gene>
    <name evidence="2" type="ORF">EAH88_14435</name>
</gene>
<name>A0A502BZ54_9GAMM</name>
<keyword evidence="1" id="KW-0812">Transmembrane</keyword>
<keyword evidence="1" id="KW-0472">Membrane</keyword>
<keyword evidence="3" id="KW-1185">Reference proteome</keyword>
<protein>
    <recommendedName>
        <fullName evidence="4">Transmembrane protein</fullName>
    </recommendedName>
</protein>
<feature type="transmembrane region" description="Helical" evidence="1">
    <location>
        <begin position="43"/>
        <end position="63"/>
    </location>
</feature>
<dbReference type="AlphaFoldDB" id="A0A502BZ54"/>
<evidence type="ECO:0000313" key="3">
    <source>
        <dbReference type="Proteomes" id="UP000319486"/>
    </source>
</evidence>
<evidence type="ECO:0008006" key="4">
    <source>
        <dbReference type="Google" id="ProtNLM"/>
    </source>
</evidence>
<keyword evidence="1" id="KW-1133">Transmembrane helix</keyword>
<dbReference type="RefSeq" id="WP_140653934.1">
    <property type="nucleotide sequence ID" value="NZ_RCZO01000008.1"/>
</dbReference>
<feature type="transmembrane region" description="Helical" evidence="1">
    <location>
        <begin position="75"/>
        <end position="95"/>
    </location>
</feature>
<dbReference type="Proteomes" id="UP000319486">
    <property type="component" value="Unassembled WGS sequence"/>
</dbReference>
<sequence>MSLRAVHKRYLREFIPAMSAYVMLILLYGVLMPRTESLPLRVLLAVLPLLPIMLVIRAIVRVIRDQDELERRIDLEAIAIAAMATGFGYFSFGFLLNAGIGLKVAPAAVAIWVMPCLFGTFGLAKLLVARRYRSHE</sequence>
<proteinExistence type="predicted"/>
<accession>A0A502BZ54</accession>
<feature type="transmembrane region" description="Helical" evidence="1">
    <location>
        <begin position="107"/>
        <end position="128"/>
    </location>
</feature>
<feature type="transmembrane region" description="Helical" evidence="1">
    <location>
        <begin position="12"/>
        <end position="31"/>
    </location>
</feature>
<organism evidence="2 3">
    <name type="scientific">Rhodanobacter glycinis</name>
    <dbReference type="NCBI Taxonomy" id="582702"/>
    <lineage>
        <taxon>Bacteria</taxon>
        <taxon>Pseudomonadati</taxon>
        <taxon>Pseudomonadota</taxon>
        <taxon>Gammaproteobacteria</taxon>
        <taxon>Lysobacterales</taxon>
        <taxon>Rhodanobacteraceae</taxon>
        <taxon>Rhodanobacter</taxon>
    </lineage>
</organism>
<reference evidence="2 3" key="1">
    <citation type="journal article" date="2019" name="Environ. Microbiol.">
        <title>Species interactions and distinct microbial communities in high Arctic permafrost affected cryosols are associated with the CH4 and CO2 gas fluxes.</title>
        <authorList>
            <person name="Altshuler I."/>
            <person name="Hamel J."/>
            <person name="Turney S."/>
            <person name="Magnuson E."/>
            <person name="Levesque R."/>
            <person name="Greer C."/>
            <person name="Whyte L.G."/>
        </authorList>
    </citation>
    <scope>NUCLEOTIDE SEQUENCE [LARGE SCALE GENOMIC DNA]</scope>
    <source>
        <strain evidence="2 3">S13Y</strain>
    </source>
</reference>
<dbReference type="EMBL" id="RCZO01000008">
    <property type="protein sequence ID" value="TPG06515.1"/>
    <property type="molecule type" value="Genomic_DNA"/>
</dbReference>
<evidence type="ECO:0000313" key="2">
    <source>
        <dbReference type="EMBL" id="TPG06515.1"/>
    </source>
</evidence>
<evidence type="ECO:0000256" key="1">
    <source>
        <dbReference type="SAM" id="Phobius"/>
    </source>
</evidence>
<comment type="caution">
    <text evidence="2">The sequence shown here is derived from an EMBL/GenBank/DDBJ whole genome shotgun (WGS) entry which is preliminary data.</text>
</comment>